<dbReference type="AlphaFoldDB" id="A0A426FR43"/>
<comment type="subcellular location">
    <subcellularLocation>
        <location evidence="1">Bacterial flagellum</location>
    </subcellularLocation>
    <subcellularLocation>
        <location evidence="2">Secreted</location>
    </subcellularLocation>
</comment>
<evidence type="ECO:0000313" key="6">
    <source>
        <dbReference type="EMBL" id="RRN45179.1"/>
    </source>
</evidence>
<reference evidence="6 7" key="1">
    <citation type="submission" date="2018-11" db="EMBL/GenBank/DDBJ databases">
        <title>Genome sequencing of Lautropia sp. KCOM 2505 (= ChDC F240).</title>
        <authorList>
            <person name="Kook J.-K."/>
            <person name="Park S.-N."/>
            <person name="Lim Y.K."/>
        </authorList>
    </citation>
    <scope>NUCLEOTIDE SEQUENCE [LARGE SCALE GENOMIC DNA]</scope>
    <source>
        <strain evidence="6 7">KCOM 2505</strain>
    </source>
</reference>
<dbReference type="InterPro" id="IPR001029">
    <property type="entry name" value="Flagellin_N"/>
</dbReference>
<accession>A0A426FR43</accession>
<dbReference type="GO" id="GO:0005198">
    <property type="term" value="F:structural molecule activity"/>
    <property type="evidence" value="ECO:0007669"/>
    <property type="project" value="InterPro"/>
</dbReference>
<comment type="similarity">
    <text evidence="3">Belongs to the bacterial flagellin family.</text>
</comment>
<dbReference type="Proteomes" id="UP000270261">
    <property type="component" value="Unassembled WGS sequence"/>
</dbReference>
<dbReference type="Pfam" id="PF00669">
    <property type="entry name" value="Flagellin_N"/>
    <property type="match status" value="1"/>
</dbReference>
<dbReference type="PANTHER" id="PTHR42792:SF1">
    <property type="entry name" value="FLAGELLAR HOOK-ASSOCIATED PROTEIN 3"/>
    <property type="match status" value="1"/>
</dbReference>
<dbReference type="NCBIfam" id="TIGR02550">
    <property type="entry name" value="flagell_flgL"/>
    <property type="match status" value="1"/>
</dbReference>
<evidence type="ECO:0000313" key="7">
    <source>
        <dbReference type="Proteomes" id="UP000270261"/>
    </source>
</evidence>
<feature type="domain" description="Flagellin N-terminal" evidence="5">
    <location>
        <begin position="5"/>
        <end position="139"/>
    </location>
</feature>
<dbReference type="PANTHER" id="PTHR42792">
    <property type="entry name" value="FLAGELLIN"/>
    <property type="match status" value="1"/>
</dbReference>
<keyword evidence="6" id="KW-0282">Flagellum</keyword>
<dbReference type="GO" id="GO:0071973">
    <property type="term" value="P:bacterial-type flagellum-dependent cell motility"/>
    <property type="evidence" value="ECO:0007669"/>
    <property type="project" value="InterPro"/>
</dbReference>
<evidence type="ECO:0000256" key="3">
    <source>
        <dbReference type="ARBA" id="ARBA00005709"/>
    </source>
</evidence>
<dbReference type="EMBL" id="RRUE01000001">
    <property type="protein sequence ID" value="RRN45179.1"/>
    <property type="molecule type" value="Genomic_DNA"/>
</dbReference>
<dbReference type="Gene3D" id="1.20.1330.10">
    <property type="entry name" value="f41 fragment of flagellin, N-terminal domain"/>
    <property type="match status" value="1"/>
</dbReference>
<protein>
    <submittedName>
        <fullName evidence="6">Flagellar hook-associated protein 3</fullName>
    </submittedName>
</protein>
<dbReference type="SUPFAM" id="SSF64518">
    <property type="entry name" value="Phase 1 flagellin"/>
    <property type="match status" value="1"/>
</dbReference>
<evidence type="ECO:0000256" key="4">
    <source>
        <dbReference type="ARBA" id="ARBA00023143"/>
    </source>
</evidence>
<comment type="caution">
    <text evidence="6">The sequence shown here is derived from an EMBL/GenBank/DDBJ whole genome shotgun (WGS) entry which is preliminary data.</text>
</comment>
<dbReference type="RefSeq" id="WP_125094609.1">
    <property type="nucleotide sequence ID" value="NZ_RRUE01000001.1"/>
</dbReference>
<evidence type="ECO:0000256" key="1">
    <source>
        <dbReference type="ARBA" id="ARBA00004365"/>
    </source>
</evidence>
<dbReference type="GO" id="GO:0009424">
    <property type="term" value="C:bacterial-type flagellum hook"/>
    <property type="evidence" value="ECO:0007669"/>
    <property type="project" value="InterPro"/>
</dbReference>
<evidence type="ECO:0000256" key="2">
    <source>
        <dbReference type="ARBA" id="ARBA00004613"/>
    </source>
</evidence>
<organism evidence="6 7">
    <name type="scientific">Lautropia dentalis</name>
    <dbReference type="NCBI Taxonomy" id="2490857"/>
    <lineage>
        <taxon>Bacteria</taxon>
        <taxon>Pseudomonadati</taxon>
        <taxon>Pseudomonadota</taxon>
        <taxon>Betaproteobacteria</taxon>
        <taxon>Burkholderiales</taxon>
        <taxon>Burkholderiaceae</taxon>
        <taxon>Lautropia</taxon>
    </lineage>
</organism>
<sequence length="300" mass="32811">MRVATSQYRMHAVQNIVDQQATIAGLQEQASTGRKVNRASDDPLAAAEVERLRSEQARNQIEKRMMSYAKSQMAQAEGLLGGGIETLQRARDLMINARNGAMGEQDRATIALQLEQYRVELLDIANQRTQDGNYVFAGEGSLTAPFLPQGNPTFQGQAGTRQNGITIPFNLSVNGALTLQGFGKDGKGSIFGELDKVITALRGDDAAAADKALRDGEGAVDWTLEQMSEDRSVLGEQMHMIESRERLLESGELGAAQRRSDLIDTDYAETLSGIQSRDTALRAAMQTYSQISQLSMFNYL</sequence>
<gene>
    <name evidence="6" type="primary">flgL</name>
    <name evidence="6" type="ORF">EHV23_02740</name>
</gene>
<keyword evidence="6" id="KW-0966">Cell projection</keyword>
<keyword evidence="6" id="KW-0969">Cilium</keyword>
<keyword evidence="4" id="KW-0975">Bacterial flagellum</keyword>
<evidence type="ECO:0000259" key="5">
    <source>
        <dbReference type="Pfam" id="PF00669"/>
    </source>
</evidence>
<dbReference type="InterPro" id="IPR001492">
    <property type="entry name" value="Flagellin"/>
</dbReference>
<dbReference type="GO" id="GO:0005576">
    <property type="term" value="C:extracellular region"/>
    <property type="evidence" value="ECO:0007669"/>
    <property type="project" value="UniProtKB-SubCell"/>
</dbReference>
<proteinExistence type="inferred from homology"/>
<keyword evidence="7" id="KW-1185">Reference proteome</keyword>
<dbReference type="OrthoDB" id="9768249at2"/>
<dbReference type="InterPro" id="IPR013384">
    <property type="entry name" value="Flagell_FlgL"/>
</dbReference>
<name>A0A426FR43_9BURK</name>